<dbReference type="InterPro" id="IPR001789">
    <property type="entry name" value="Sig_transdc_resp-reg_receiver"/>
</dbReference>
<dbReference type="AlphaFoldDB" id="X1CI24"/>
<feature type="domain" description="Response regulatory" evidence="1">
    <location>
        <begin position="4"/>
        <end position="57"/>
    </location>
</feature>
<dbReference type="InterPro" id="IPR011006">
    <property type="entry name" value="CheY-like_superfamily"/>
</dbReference>
<name>X1CI24_9ZZZZ</name>
<accession>X1CI24</accession>
<evidence type="ECO:0000313" key="2">
    <source>
        <dbReference type="EMBL" id="GAH07307.1"/>
    </source>
</evidence>
<gene>
    <name evidence="2" type="ORF">S01H4_60991</name>
</gene>
<comment type="caution">
    <text evidence="2">The sequence shown here is derived from an EMBL/GenBank/DDBJ whole genome shotgun (WGS) entry which is preliminary data.</text>
</comment>
<dbReference type="PROSITE" id="PS50110">
    <property type="entry name" value="RESPONSE_REGULATORY"/>
    <property type="match status" value="1"/>
</dbReference>
<organism evidence="2">
    <name type="scientific">marine sediment metagenome</name>
    <dbReference type="NCBI Taxonomy" id="412755"/>
    <lineage>
        <taxon>unclassified sequences</taxon>
        <taxon>metagenomes</taxon>
        <taxon>ecological metagenomes</taxon>
    </lineage>
</organism>
<dbReference type="EMBL" id="BART01036073">
    <property type="protein sequence ID" value="GAH07307.1"/>
    <property type="molecule type" value="Genomic_DNA"/>
</dbReference>
<dbReference type="Gene3D" id="3.40.50.2300">
    <property type="match status" value="1"/>
</dbReference>
<proteinExistence type="predicted"/>
<reference evidence="2" key="1">
    <citation type="journal article" date="2014" name="Front. Microbiol.">
        <title>High frequency of phylogenetically diverse reductive dehalogenase-homologous genes in deep subseafloor sedimentary metagenomes.</title>
        <authorList>
            <person name="Kawai M."/>
            <person name="Futagami T."/>
            <person name="Toyoda A."/>
            <person name="Takaki Y."/>
            <person name="Nishi S."/>
            <person name="Hori S."/>
            <person name="Arai W."/>
            <person name="Tsubouchi T."/>
            <person name="Morono Y."/>
            <person name="Uchiyama I."/>
            <person name="Ito T."/>
            <person name="Fujiyama A."/>
            <person name="Inagaki F."/>
            <person name="Takami H."/>
        </authorList>
    </citation>
    <scope>NUCLEOTIDE SEQUENCE</scope>
    <source>
        <strain evidence="2">Expedition CK06-06</strain>
    </source>
</reference>
<evidence type="ECO:0000259" key="1">
    <source>
        <dbReference type="PROSITE" id="PS50110"/>
    </source>
</evidence>
<sequence length="57" mass="6460">MARTIMVVDNESDIIFTVKCVLENFADEYIFLGARSGHECFELLKNGQIPDLILLDV</sequence>
<dbReference type="GO" id="GO:0000160">
    <property type="term" value="P:phosphorelay signal transduction system"/>
    <property type="evidence" value="ECO:0007669"/>
    <property type="project" value="InterPro"/>
</dbReference>
<feature type="non-terminal residue" evidence="2">
    <location>
        <position position="57"/>
    </location>
</feature>
<dbReference type="SUPFAM" id="SSF52172">
    <property type="entry name" value="CheY-like"/>
    <property type="match status" value="1"/>
</dbReference>
<protein>
    <recommendedName>
        <fullName evidence="1">Response regulatory domain-containing protein</fullName>
    </recommendedName>
</protein>